<dbReference type="CDD" id="cd16280">
    <property type="entry name" value="metallo-hydrolase-like_MBL-fold"/>
    <property type="match status" value="1"/>
</dbReference>
<dbReference type="PANTHER" id="PTHR23131:SF0">
    <property type="entry name" value="ENDORIBONUCLEASE LACTB2"/>
    <property type="match status" value="1"/>
</dbReference>
<evidence type="ECO:0000313" key="4">
    <source>
        <dbReference type="Proteomes" id="UP001336250"/>
    </source>
</evidence>
<sequence>MKLTRLTMALAALALGASAATAQVTSLPAAKLFPNENAELVTLHLNKAREIAGDDLFLLYQQRCIIDQAFPIVDDDMQNAGLVLPTKAFEDLYFVGQNGVSAWLVKTNAGYVVFDALNNADEAENILVDGMKKLGLNPAELRFVVVTHEHRDHYGGAKYLQDTYGVQVVASEVAWTSMERATGTPVRNVTVADGQSWTVGGKTFQFFVTPGHTDGSLSTIIPVTDKGGKSHKAALYGGFGIPGNVTNKVKQIQSLQRFGVYTQAAGVDVIIGNHQVQDASLAKMDLARHRRCDANTCIDPNPFVIEKTVAGAKSTSPEKFRVYSRFLQVQEQCIRVNAARNGQVLPL</sequence>
<evidence type="ECO:0000259" key="2">
    <source>
        <dbReference type="SMART" id="SM00849"/>
    </source>
</evidence>
<dbReference type="PANTHER" id="PTHR23131">
    <property type="entry name" value="ENDORIBONUCLEASE LACTB2"/>
    <property type="match status" value="1"/>
</dbReference>
<feature type="chain" id="PRO_5043734839" evidence="1">
    <location>
        <begin position="23"/>
        <end position="347"/>
    </location>
</feature>
<keyword evidence="4" id="KW-1185">Reference proteome</keyword>
<evidence type="ECO:0000256" key="1">
    <source>
        <dbReference type="SAM" id="SignalP"/>
    </source>
</evidence>
<reference evidence="3 4" key="1">
    <citation type="submission" date="2024-02" db="EMBL/GenBank/DDBJ databases">
        <title>Genome sequence of Aquincola sp. MAHUQ-54.</title>
        <authorList>
            <person name="Huq M.A."/>
        </authorList>
    </citation>
    <scope>NUCLEOTIDE SEQUENCE [LARGE SCALE GENOMIC DNA]</scope>
    <source>
        <strain evidence="3 4">MAHUQ-54</strain>
    </source>
</reference>
<dbReference type="SUPFAM" id="SSF56281">
    <property type="entry name" value="Metallo-hydrolase/oxidoreductase"/>
    <property type="match status" value="1"/>
</dbReference>
<dbReference type="Proteomes" id="UP001336250">
    <property type="component" value="Unassembled WGS sequence"/>
</dbReference>
<protein>
    <submittedName>
        <fullName evidence="3">MBL fold metallo-hydrolase</fullName>
    </submittedName>
</protein>
<dbReference type="InterPro" id="IPR050662">
    <property type="entry name" value="Sec-metab_biosynth-thioest"/>
</dbReference>
<dbReference type="SMART" id="SM00849">
    <property type="entry name" value="Lactamase_B"/>
    <property type="match status" value="1"/>
</dbReference>
<name>A0AAW9QMQ8_9BURK</name>
<organism evidence="3 4">
    <name type="scientific">Aquincola agrisoli</name>
    <dbReference type="NCBI Taxonomy" id="3119538"/>
    <lineage>
        <taxon>Bacteria</taxon>
        <taxon>Pseudomonadati</taxon>
        <taxon>Pseudomonadota</taxon>
        <taxon>Betaproteobacteria</taxon>
        <taxon>Burkholderiales</taxon>
        <taxon>Sphaerotilaceae</taxon>
        <taxon>Aquincola</taxon>
    </lineage>
</organism>
<dbReference type="EMBL" id="JAZIBG010000039">
    <property type="protein sequence ID" value="MEF7616280.1"/>
    <property type="molecule type" value="Genomic_DNA"/>
</dbReference>
<feature type="domain" description="Metallo-beta-lactamase" evidence="2">
    <location>
        <begin position="99"/>
        <end position="274"/>
    </location>
</feature>
<dbReference type="AlphaFoldDB" id="A0AAW9QMQ8"/>
<dbReference type="RefSeq" id="WP_332291733.1">
    <property type="nucleotide sequence ID" value="NZ_JAZIBG010000039.1"/>
</dbReference>
<dbReference type="Pfam" id="PF00753">
    <property type="entry name" value="Lactamase_B"/>
    <property type="match status" value="1"/>
</dbReference>
<keyword evidence="1" id="KW-0732">Signal</keyword>
<evidence type="ECO:0000313" key="3">
    <source>
        <dbReference type="EMBL" id="MEF7616280.1"/>
    </source>
</evidence>
<dbReference type="InterPro" id="IPR036866">
    <property type="entry name" value="RibonucZ/Hydroxyglut_hydro"/>
</dbReference>
<dbReference type="InterPro" id="IPR001279">
    <property type="entry name" value="Metallo-B-lactamas"/>
</dbReference>
<comment type="caution">
    <text evidence="3">The sequence shown here is derived from an EMBL/GenBank/DDBJ whole genome shotgun (WGS) entry which is preliminary data.</text>
</comment>
<dbReference type="Gene3D" id="3.60.15.10">
    <property type="entry name" value="Ribonuclease Z/Hydroxyacylglutathione hydrolase-like"/>
    <property type="match status" value="1"/>
</dbReference>
<feature type="signal peptide" evidence="1">
    <location>
        <begin position="1"/>
        <end position="22"/>
    </location>
</feature>
<proteinExistence type="predicted"/>
<accession>A0AAW9QMQ8</accession>
<gene>
    <name evidence="3" type="ORF">V4F39_20365</name>
</gene>